<sequence>MKNYDPFRSIFDLSFALVLVFIFISAIYMRISKKYEGIIQQNMFRNKTQYVISEEDLFNYGEYRFKDKKKAELMINQAFESINKQVLEYEKITKKKKPIKNILIIGHTDNRPFAKSSQIKQYRFDYDNWNLSLDRAKEIVNLIIEKNLLDKYPNFNEIMILPAGKSFLFPNIEFVRDYLINVKGIKSIDNQNVYSLFEDEIWNYILINFSKEQINELIEYCNNTNEKRIKNRRIQIRLEI</sequence>
<dbReference type="InterPro" id="IPR036737">
    <property type="entry name" value="OmpA-like_sf"/>
</dbReference>
<keyword evidence="1" id="KW-0812">Transmembrane</keyword>
<protein>
    <recommendedName>
        <fullName evidence="2">OmpA-like domain-containing protein</fullName>
    </recommendedName>
</protein>
<reference evidence="4" key="1">
    <citation type="journal article" date="2015" name="MBio">
        <title>Genome-Resolved Metagenomic Analysis Reveals Roles for Candidate Phyla and Other Microbial Community Members in Biogeochemical Transformations in Oil Reservoirs.</title>
        <authorList>
            <person name="Hu P."/>
            <person name="Tom L."/>
            <person name="Singh A."/>
            <person name="Thomas B.C."/>
            <person name="Baker B.J."/>
            <person name="Piceno Y.M."/>
            <person name="Andersen G.L."/>
            <person name="Banfield J.F."/>
        </authorList>
    </citation>
    <scope>NUCLEOTIDE SEQUENCE [LARGE SCALE GENOMIC DNA]</scope>
</reference>
<comment type="caution">
    <text evidence="3">The sequence shown here is derived from an EMBL/GenBank/DDBJ whole genome shotgun (WGS) entry which is preliminary data.</text>
</comment>
<evidence type="ECO:0000259" key="2">
    <source>
        <dbReference type="Pfam" id="PF00691"/>
    </source>
</evidence>
<dbReference type="Pfam" id="PF00691">
    <property type="entry name" value="OmpA"/>
    <property type="match status" value="1"/>
</dbReference>
<dbReference type="InterPro" id="IPR006665">
    <property type="entry name" value="OmpA-like"/>
</dbReference>
<gene>
    <name evidence="3" type="ORF">XE03_0304</name>
</gene>
<evidence type="ECO:0000313" key="3">
    <source>
        <dbReference type="EMBL" id="KUK87785.1"/>
    </source>
</evidence>
<organism evidence="3 4">
    <name type="scientific">candidate division TA06 bacterium 34_109</name>
    <dbReference type="NCBI Taxonomy" id="1635277"/>
    <lineage>
        <taxon>Bacteria</taxon>
        <taxon>Bacteria division TA06</taxon>
    </lineage>
</organism>
<proteinExistence type="predicted"/>
<keyword evidence="1" id="KW-1133">Transmembrane helix</keyword>
<dbReference type="SUPFAM" id="SSF103088">
    <property type="entry name" value="OmpA-like"/>
    <property type="match status" value="1"/>
</dbReference>
<dbReference type="AlphaFoldDB" id="A0A101I351"/>
<keyword evidence="1" id="KW-0472">Membrane</keyword>
<dbReference type="EMBL" id="LGGX01000002">
    <property type="protein sequence ID" value="KUK87785.1"/>
    <property type="molecule type" value="Genomic_DNA"/>
</dbReference>
<name>A0A101I351_UNCT6</name>
<accession>A0A101I351</accession>
<feature type="domain" description="OmpA-like" evidence="2">
    <location>
        <begin position="58"/>
        <end position="148"/>
    </location>
</feature>
<dbReference type="Proteomes" id="UP000053467">
    <property type="component" value="Unassembled WGS sequence"/>
</dbReference>
<dbReference type="Gene3D" id="3.30.1330.60">
    <property type="entry name" value="OmpA-like domain"/>
    <property type="match status" value="1"/>
</dbReference>
<evidence type="ECO:0000313" key="4">
    <source>
        <dbReference type="Proteomes" id="UP000053467"/>
    </source>
</evidence>
<evidence type="ECO:0000256" key="1">
    <source>
        <dbReference type="SAM" id="Phobius"/>
    </source>
</evidence>
<feature type="transmembrane region" description="Helical" evidence="1">
    <location>
        <begin position="13"/>
        <end position="31"/>
    </location>
</feature>